<protein>
    <submittedName>
        <fullName evidence="2">Winged helix-turn-helix transcriptional regulator</fullName>
    </submittedName>
</protein>
<keyword evidence="3" id="KW-1185">Reference proteome</keyword>
<proteinExistence type="predicted"/>
<evidence type="ECO:0000259" key="1">
    <source>
        <dbReference type="Pfam" id="PF01638"/>
    </source>
</evidence>
<dbReference type="EMBL" id="JANHOH010000015">
    <property type="protein sequence ID" value="MCQ6961493.1"/>
    <property type="molecule type" value="Genomic_DNA"/>
</dbReference>
<dbReference type="Pfam" id="PF01638">
    <property type="entry name" value="HxlR"/>
    <property type="match status" value="1"/>
</dbReference>
<feature type="domain" description="HTH hxlR-type" evidence="1">
    <location>
        <begin position="2"/>
        <end position="27"/>
    </location>
</feature>
<evidence type="ECO:0000313" key="2">
    <source>
        <dbReference type="EMBL" id="MCQ6961493.1"/>
    </source>
</evidence>
<name>A0ABT1TC34_9SPHI</name>
<comment type="caution">
    <text evidence="2">The sequence shown here is derived from an EMBL/GenBank/DDBJ whole genome shotgun (WGS) entry which is preliminary data.</text>
</comment>
<reference evidence="2 3" key="1">
    <citation type="submission" date="2022-07" db="EMBL/GenBank/DDBJ databases">
        <title>Mucilaginibacter sp. JC4.</title>
        <authorList>
            <person name="Le V."/>
            <person name="Ko S.-R."/>
            <person name="Ahn C.-Y."/>
            <person name="Oh H.-M."/>
        </authorList>
    </citation>
    <scope>NUCLEOTIDE SEQUENCE [LARGE SCALE GENOMIC DNA]</scope>
    <source>
        <strain evidence="2 3">JC4</strain>
    </source>
</reference>
<evidence type="ECO:0000313" key="3">
    <source>
        <dbReference type="Proteomes" id="UP001204376"/>
    </source>
</evidence>
<sequence>MIYSLTDFGKSLIPTLNVILAWGNQIGGQRGRIY</sequence>
<organism evidence="2 3">
    <name type="scientific">Mucilaginibacter aquariorum</name>
    <dbReference type="NCBI Taxonomy" id="2967225"/>
    <lineage>
        <taxon>Bacteria</taxon>
        <taxon>Pseudomonadati</taxon>
        <taxon>Bacteroidota</taxon>
        <taxon>Sphingobacteriia</taxon>
        <taxon>Sphingobacteriales</taxon>
        <taxon>Sphingobacteriaceae</taxon>
        <taxon>Mucilaginibacter</taxon>
    </lineage>
</organism>
<dbReference type="InterPro" id="IPR002577">
    <property type="entry name" value="HTH_HxlR"/>
</dbReference>
<accession>A0ABT1TC34</accession>
<gene>
    <name evidence="2" type="ORF">NPE20_26205</name>
</gene>
<dbReference type="RefSeq" id="WP_256541658.1">
    <property type="nucleotide sequence ID" value="NZ_JANHOH010000015.1"/>
</dbReference>
<dbReference type="Proteomes" id="UP001204376">
    <property type="component" value="Unassembled WGS sequence"/>
</dbReference>